<evidence type="ECO:0000313" key="9">
    <source>
        <dbReference type="Proteomes" id="UP001228905"/>
    </source>
</evidence>
<dbReference type="EMBL" id="JAUSVS010000007">
    <property type="protein sequence ID" value="MDQ0465492.1"/>
    <property type="molecule type" value="Genomic_DNA"/>
</dbReference>
<dbReference type="Gene3D" id="1.25.40.10">
    <property type="entry name" value="Tetratricopeptide repeat domain"/>
    <property type="match status" value="1"/>
</dbReference>
<proteinExistence type="predicted"/>
<dbReference type="Proteomes" id="UP001228905">
    <property type="component" value="Unassembled WGS sequence"/>
</dbReference>
<evidence type="ECO:0000256" key="5">
    <source>
        <dbReference type="SAM" id="MobiDB-lite"/>
    </source>
</evidence>
<sequence>MIRIALVLALAAAVAVAVLGARDPGAAHMIWLGYRVDMTAAAAALLTLFAALMATILWRGLLWLLEAPARAARGRQDGRRKQGGEALTRGFLAAAAGDGSEARRLAQKAADLVDDMPHLVRVLAAQAAEAAGDMPAAKAAYQAMMGFPDMRLAGLKGQMQIALAEGDRVQALRHAQAAYGLAKTARWAWRALLESRLEGGDWAAALELIQGAQERKIVSPIVADRTRAALLAASAAAQETAPDERMRKDALDYATQSAKLAPDFAPGVVMAARLLAADGKAQRAAGLIETAWEKAPHPALWLAYRDLRTDETPRERAKRLAALAARNPASRESRILSVESALIGGEIGLARLSAKTLEAEPLTARLAGLMARAAHAAGATDEARAWIARGAAAPQEPDWSDLDPEGRAFAYAPADWARLVSSYAETGELIHPRLERSERGLSDLPELPVGYAESAPFVQAAETGAPIMPIPDDPGFGPDFGFDYVAAPPEPVAPPPRPAPRGGRRAASPRGASTKPPRTSK</sequence>
<evidence type="ECO:0000313" key="8">
    <source>
        <dbReference type="EMBL" id="MDQ0465492.1"/>
    </source>
</evidence>
<comment type="caution">
    <text evidence="8">The sequence shown here is derived from an EMBL/GenBank/DDBJ whole genome shotgun (WGS) entry which is preliminary data.</text>
</comment>
<evidence type="ECO:0000256" key="1">
    <source>
        <dbReference type="ARBA" id="ARBA00004370"/>
    </source>
</evidence>
<feature type="transmembrane region" description="Helical" evidence="6">
    <location>
        <begin position="44"/>
        <end position="65"/>
    </location>
</feature>
<evidence type="ECO:0000259" key="7">
    <source>
        <dbReference type="Pfam" id="PF07219"/>
    </source>
</evidence>
<evidence type="ECO:0000256" key="2">
    <source>
        <dbReference type="ARBA" id="ARBA00022692"/>
    </source>
</evidence>
<accession>A0ABU0IU08</accession>
<organism evidence="8 9">
    <name type="scientific">Caulobacter ginsengisoli</name>
    <dbReference type="NCBI Taxonomy" id="400775"/>
    <lineage>
        <taxon>Bacteria</taxon>
        <taxon>Pseudomonadati</taxon>
        <taxon>Pseudomonadota</taxon>
        <taxon>Alphaproteobacteria</taxon>
        <taxon>Caulobacterales</taxon>
        <taxon>Caulobacteraceae</taxon>
        <taxon>Caulobacter</taxon>
    </lineage>
</organism>
<feature type="domain" description="HemY N-terminal" evidence="7">
    <location>
        <begin position="28"/>
        <end position="132"/>
    </location>
</feature>
<dbReference type="RefSeq" id="WP_307350869.1">
    <property type="nucleotide sequence ID" value="NZ_JAUSVS010000007.1"/>
</dbReference>
<evidence type="ECO:0000256" key="6">
    <source>
        <dbReference type="SAM" id="Phobius"/>
    </source>
</evidence>
<gene>
    <name evidence="8" type="ORF">QO010_003281</name>
</gene>
<protein>
    <submittedName>
        <fullName evidence="8">HemY protein</fullName>
    </submittedName>
</protein>
<dbReference type="SUPFAM" id="SSF48452">
    <property type="entry name" value="TPR-like"/>
    <property type="match status" value="1"/>
</dbReference>
<keyword evidence="4 6" id="KW-0472">Membrane</keyword>
<comment type="subcellular location">
    <subcellularLocation>
        <location evidence="1">Membrane</location>
    </subcellularLocation>
</comment>
<feature type="region of interest" description="Disordered" evidence="5">
    <location>
        <begin position="478"/>
        <end position="521"/>
    </location>
</feature>
<reference evidence="8 9" key="1">
    <citation type="submission" date="2023-07" db="EMBL/GenBank/DDBJ databases">
        <title>Genomic Encyclopedia of Type Strains, Phase IV (KMG-IV): sequencing the most valuable type-strain genomes for metagenomic binning, comparative biology and taxonomic classification.</title>
        <authorList>
            <person name="Goeker M."/>
        </authorList>
    </citation>
    <scope>NUCLEOTIDE SEQUENCE [LARGE SCALE GENOMIC DNA]</scope>
    <source>
        <strain evidence="8 9">DSM 18695</strain>
    </source>
</reference>
<keyword evidence="2 6" id="KW-0812">Transmembrane</keyword>
<name>A0ABU0IU08_9CAUL</name>
<keyword evidence="3 6" id="KW-1133">Transmembrane helix</keyword>
<dbReference type="InterPro" id="IPR010817">
    <property type="entry name" value="HemY_N"/>
</dbReference>
<evidence type="ECO:0000256" key="4">
    <source>
        <dbReference type="ARBA" id="ARBA00023136"/>
    </source>
</evidence>
<dbReference type="InterPro" id="IPR011990">
    <property type="entry name" value="TPR-like_helical_dom_sf"/>
</dbReference>
<keyword evidence="9" id="KW-1185">Reference proteome</keyword>
<evidence type="ECO:0000256" key="3">
    <source>
        <dbReference type="ARBA" id="ARBA00022989"/>
    </source>
</evidence>
<feature type="compositionally biased region" description="Low complexity" evidence="5">
    <location>
        <begin position="478"/>
        <end position="487"/>
    </location>
</feature>
<feature type="compositionally biased region" description="Pro residues" evidence="5">
    <location>
        <begin position="488"/>
        <end position="499"/>
    </location>
</feature>
<dbReference type="Pfam" id="PF07219">
    <property type="entry name" value="HemY_N"/>
    <property type="match status" value="1"/>
</dbReference>